<organism evidence="6 7">
    <name type="scientific">Papaver somniferum</name>
    <name type="common">Opium poppy</name>
    <dbReference type="NCBI Taxonomy" id="3469"/>
    <lineage>
        <taxon>Eukaryota</taxon>
        <taxon>Viridiplantae</taxon>
        <taxon>Streptophyta</taxon>
        <taxon>Embryophyta</taxon>
        <taxon>Tracheophyta</taxon>
        <taxon>Spermatophyta</taxon>
        <taxon>Magnoliopsida</taxon>
        <taxon>Ranunculales</taxon>
        <taxon>Papaveraceae</taxon>
        <taxon>Papaveroideae</taxon>
        <taxon>Papaver</taxon>
    </lineage>
</organism>
<dbReference type="GO" id="GO:0003723">
    <property type="term" value="F:RNA binding"/>
    <property type="evidence" value="ECO:0007669"/>
    <property type="project" value="InterPro"/>
</dbReference>
<dbReference type="InterPro" id="IPR042214">
    <property type="entry name" value="TruD_catalytic"/>
</dbReference>
<dbReference type="GO" id="GO:0005634">
    <property type="term" value="C:nucleus"/>
    <property type="evidence" value="ECO:0007669"/>
    <property type="project" value="TreeGrafter"/>
</dbReference>
<feature type="region of interest" description="Disordered" evidence="4">
    <location>
        <begin position="193"/>
        <end position="226"/>
    </location>
</feature>
<dbReference type="Gramene" id="RZC52300">
    <property type="protein sequence ID" value="RZC52300"/>
    <property type="gene ID" value="C5167_020722"/>
</dbReference>
<sequence length="1031" mass="115030">MSPCKMWINKALTFPVSIGILSHPNLKSCNLLKPCAFKLYCNSSAPKTETLIMPLDETDVGIHCYISQLPGFRGVLKQRYADFIVNEVDTDGNVVRLTSLDAPSESVEEKKEKEEEKETETETETTYTSEIESFRLLAGDTDADLLKDFIHRIRTSGGGKDEISPIAVHNYFKANLKFLVTDTVDGPDSASKCIRVRQHSGGSENGRGSRKRKERGGKPFDSRGTDDWPETLGKFLRFNLFKENKDTQEALGVIGKMLGVQQRAFGFAGTKDKRAITTQRVTVFKQPVKKLASLNGRLIGIKIGDFCYVKEGLFLGQLQGNRFTITLRGVTADSEDTIKAAADSLGRSGFINYFGLQRFGSGSVPTHLVGAALLRGEWKTVVSMILDPREGDILLLSCSLRDIVKEAREYYKESGDIDGTLRKLPRYLVAETAILQCLKKCPGNYLQALKAIPRTLRMMYVHSYQSYLWNHAASIRVQKHGISQVILGDLVLCKEDSTEKVTEAIITECEDDNPIEAGDSGLLDEISGAAVPEEIVSSVKVVNSEHLLKGEYSIEDIVLPLPGSRVIYPMNDVAEIYHDLAKKDNINLTECVHSSKEFSITSMIGGYRRVFQKPIDFEWELLRYTDVNLPLAETDLDVITKSRKVNIGVEDFTNESSCKNHADNNTKRSEDFKTEYNNDIKDGAEEGLSRMDSICDSQPSQVALKLGLTLPSSCYATMAIRELLKTSTSREMVGATEEVELNRLENQVDNGGGGGWEYLCLVRKLKVRRSDKVLKHGLSILNDSKKRSKLGGEEWTLYEQVAIAAMDCQRTDIAMDCVKVLQKKFPESLRVGRLEGMLVEAKGSYEDADNIYEGLLEDNPLDQVIHKRRIAMSKAQGNISEAITRLNKYLEIFMADHDAWRELAEIYVSLQMYKQAAFCYEELILCQPTVPLYHLAYADVLYTIGGLENLQNAKKYYASTIDLTGGKNTRALYGICLSSSAIGQLTKGCNKEEKEGTELQSLAATALEKDYKKRSSNKLPLLTATLKNLKL</sequence>
<dbReference type="Gene3D" id="1.25.40.10">
    <property type="entry name" value="Tetratricopeptide repeat domain"/>
    <property type="match status" value="1"/>
</dbReference>
<keyword evidence="3" id="KW-0413">Isomerase</keyword>
<dbReference type="InterPro" id="IPR011760">
    <property type="entry name" value="PsdUridine_synth_TruD_insert"/>
</dbReference>
<dbReference type="GO" id="GO:0008033">
    <property type="term" value="P:tRNA processing"/>
    <property type="evidence" value="ECO:0007669"/>
    <property type="project" value="UniProtKB-KW"/>
</dbReference>
<dbReference type="InterPro" id="IPR020103">
    <property type="entry name" value="PsdUridine_synth_cat_dom_sf"/>
</dbReference>
<dbReference type="CDD" id="cd02576">
    <property type="entry name" value="PseudoU_synth_ScPUS7"/>
    <property type="match status" value="1"/>
</dbReference>
<dbReference type="Proteomes" id="UP000316621">
    <property type="component" value="Chromosome 2"/>
</dbReference>
<dbReference type="GO" id="GO:0009982">
    <property type="term" value="F:pseudouridine synthase activity"/>
    <property type="evidence" value="ECO:0007669"/>
    <property type="project" value="InterPro"/>
</dbReference>
<dbReference type="STRING" id="3469.A0A4Y7IWX3"/>
<dbReference type="InterPro" id="IPR020119">
    <property type="entry name" value="PsdUridine_synth_TruD_CS"/>
</dbReference>
<dbReference type="GO" id="GO:0001522">
    <property type="term" value="P:pseudouridine synthesis"/>
    <property type="evidence" value="ECO:0007669"/>
    <property type="project" value="InterPro"/>
</dbReference>
<evidence type="ECO:0000256" key="2">
    <source>
        <dbReference type="ARBA" id="ARBA00022694"/>
    </source>
</evidence>
<evidence type="ECO:0000256" key="4">
    <source>
        <dbReference type="SAM" id="MobiDB-lite"/>
    </source>
</evidence>
<dbReference type="PROSITE" id="PS01268">
    <property type="entry name" value="UPF0024"/>
    <property type="match status" value="1"/>
</dbReference>
<dbReference type="Pfam" id="PF01142">
    <property type="entry name" value="TruD"/>
    <property type="match status" value="1"/>
</dbReference>
<evidence type="ECO:0000256" key="3">
    <source>
        <dbReference type="ARBA" id="ARBA00023235"/>
    </source>
</evidence>
<feature type="compositionally biased region" description="Basic and acidic residues" evidence="4">
    <location>
        <begin position="107"/>
        <end position="116"/>
    </location>
</feature>
<comment type="similarity">
    <text evidence="1">Belongs to the pseudouridine synthase TruD family.</text>
</comment>
<feature type="compositionally biased region" description="Basic and acidic residues" evidence="4">
    <location>
        <begin position="216"/>
        <end position="226"/>
    </location>
</feature>
<gene>
    <name evidence="6" type="ORF">C5167_020722</name>
</gene>
<protein>
    <recommendedName>
        <fullName evidence="5">TRUD domain-containing protein</fullName>
    </recommendedName>
</protein>
<proteinExistence type="inferred from homology"/>
<dbReference type="InterPro" id="IPR011990">
    <property type="entry name" value="TPR-like_helical_dom_sf"/>
</dbReference>
<dbReference type="FunFam" id="1.25.40.10:FF:000326">
    <property type="entry name" value="ER membrane protein complex subunit 2"/>
    <property type="match status" value="1"/>
</dbReference>
<feature type="region of interest" description="Disordered" evidence="4">
    <location>
        <begin position="101"/>
        <end position="128"/>
    </location>
</feature>
<keyword evidence="7" id="KW-1185">Reference proteome</keyword>
<dbReference type="InterPro" id="IPR055217">
    <property type="entry name" value="TPR_EMC2"/>
</dbReference>
<evidence type="ECO:0000313" key="7">
    <source>
        <dbReference type="Proteomes" id="UP000316621"/>
    </source>
</evidence>
<name>A0A4Y7IWX3_PAPSO</name>
<dbReference type="Gene3D" id="3.30.2350.20">
    <property type="entry name" value="TruD, catalytic domain"/>
    <property type="match status" value="2"/>
</dbReference>
<dbReference type="AlphaFoldDB" id="A0A4Y7IWX3"/>
<dbReference type="SUPFAM" id="SSF55120">
    <property type="entry name" value="Pseudouridine synthase"/>
    <property type="match status" value="1"/>
</dbReference>
<dbReference type="PROSITE" id="PS50984">
    <property type="entry name" value="TRUD"/>
    <property type="match status" value="1"/>
</dbReference>
<evidence type="ECO:0000313" key="6">
    <source>
        <dbReference type="EMBL" id="RZC52300.1"/>
    </source>
</evidence>
<accession>A0A4Y7IWX3</accession>
<dbReference type="InterPro" id="IPR001656">
    <property type="entry name" value="PsdUridine_synth_TruD"/>
</dbReference>
<dbReference type="PANTHER" id="PTHR13326">
    <property type="entry name" value="TRNA PSEUDOURIDINE SYNTHASE D"/>
    <property type="match status" value="1"/>
</dbReference>
<dbReference type="FunFam" id="3.30.2350.20:FF:000006">
    <property type="entry name" value="Multisubstrate pseudouridine synthase 7"/>
    <property type="match status" value="1"/>
</dbReference>
<dbReference type="Pfam" id="PF22890">
    <property type="entry name" value="TPR_EMC2"/>
    <property type="match status" value="1"/>
</dbReference>
<dbReference type="SUPFAM" id="SSF48452">
    <property type="entry name" value="TPR-like"/>
    <property type="match status" value="1"/>
</dbReference>
<keyword evidence="2" id="KW-0819">tRNA processing</keyword>
<dbReference type="EMBL" id="CM010716">
    <property type="protein sequence ID" value="RZC52300.1"/>
    <property type="molecule type" value="Genomic_DNA"/>
</dbReference>
<reference evidence="6 7" key="1">
    <citation type="journal article" date="2018" name="Science">
        <title>The opium poppy genome and morphinan production.</title>
        <authorList>
            <person name="Guo L."/>
            <person name="Winzer T."/>
            <person name="Yang X."/>
            <person name="Li Y."/>
            <person name="Ning Z."/>
            <person name="He Z."/>
            <person name="Teodor R."/>
            <person name="Lu Y."/>
            <person name="Bowser T.A."/>
            <person name="Graham I.A."/>
            <person name="Ye K."/>
        </authorList>
    </citation>
    <scope>NUCLEOTIDE SEQUENCE [LARGE SCALE GENOMIC DNA]</scope>
    <source>
        <strain evidence="7">cv. HN1</strain>
        <tissue evidence="6">Leaves</tissue>
    </source>
</reference>
<evidence type="ECO:0000259" key="5">
    <source>
        <dbReference type="PROSITE" id="PS50984"/>
    </source>
</evidence>
<evidence type="ECO:0000256" key="1">
    <source>
        <dbReference type="ARBA" id="ARBA00007953"/>
    </source>
</evidence>
<dbReference type="NCBIfam" id="TIGR00094">
    <property type="entry name" value="tRNA_TruD_broad"/>
    <property type="match status" value="1"/>
</dbReference>
<feature type="domain" description="TRUD" evidence="5">
    <location>
        <begin position="349"/>
        <end position="613"/>
    </location>
</feature>
<dbReference type="PANTHER" id="PTHR13326:SF21">
    <property type="entry name" value="PSEUDOURIDYLATE SYNTHASE PUS7L"/>
    <property type="match status" value="1"/>
</dbReference>